<evidence type="ECO:0000313" key="2">
    <source>
        <dbReference type="Proteomes" id="UP000789405"/>
    </source>
</evidence>
<proteinExistence type="predicted"/>
<sequence length="190" mass="21724">MHSLGSSEDLDFASKLSGEIDKLLEVSSDPHEDDKIFKVQYEELHMFSTSEGIIINITNESEDMQLDFDNKFESNELELLLSNNEYEPKILSSDIESNSKLEKILETNNEPEILSFDIESNSELEEILKTNNEPEMLLSNIESNSELEEILKTNNEPELSSDVKSNSELEEILENNNDFIEYFSDDSGNI</sequence>
<dbReference type="EMBL" id="CAJVPY010007816">
    <property type="protein sequence ID" value="CAG8687194.1"/>
    <property type="molecule type" value="Genomic_DNA"/>
</dbReference>
<dbReference type="AlphaFoldDB" id="A0A9N9EMS7"/>
<keyword evidence="2" id="KW-1185">Reference proteome</keyword>
<evidence type="ECO:0000313" key="1">
    <source>
        <dbReference type="EMBL" id="CAG8687194.1"/>
    </source>
</evidence>
<dbReference type="OrthoDB" id="2481818at2759"/>
<accession>A0A9N9EMS7</accession>
<protein>
    <submittedName>
        <fullName evidence="1">27776_t:CDS:1</fullName>
    </submittedName>
</protein>
<gene>
    <name evidence="1" type="ORF">DERYTH_LOCUS12128</name>
</gene>
<comment type="caution">
    <text evidence="1">The sequence shown here is derived from an EMBL/GenBank/DDBJ whole genome shotgun (WGS) entry which is preliminary data.</text>
</comment>
<name>A0A9N9EMS7_9GLOM</name>
<organism evidence="1 2">
    <name type="scientific">Dentiscutata erythropus</name>
    <dbReference type="NCBI Taxonomy" id="1348616"/>
    <lineage>
        <taxon>Eukaryota</taxon>
        <taxon>Fungi</taxon>
        <taxon>Fungi incertae sedis</taxon>
        <taxon>Mucoromycota</taxon>
        <taxon>Glomeromycotina</taxon>
        <taxon>Glomeromycetes</taxon>
        <taxon>Diversisporales</taxon>
        <taxon>Gigasporaceae</taxon>
        <taxon>Dentiscutata</taxon>
    </lineage>
</organism>
<dbReference type="Proteomes" id="UP000789405">
    <property type="component" value="Unassembled WGS sequence"/>
</dbReference>
<reference evidence="1" key="1">
    <citation type="submission" date="2021-06" db="EMBL/GenBank/DDBJ databases">
        <authorList>
            <person name="Kallberg Y."/>
            <person name="Tangrot J."/>
            <person name="Rosling A."/>
        </authorList>
    </citation>
    <scope>NUCLEOTIDE SEQUENCE</scope>
    <source>
        <strain evidence="1">MA453B</strain>
    </source>
</reference>